<proteinExistence type="predicted"/>
<feature type="domain" description="F-box" evidence="1">
    <location>
        <begin position="105"/>
        <end position="163"/>
    </location>
</feature>
<keyword evidence="3" id="KW-1185">Reference proteome</keyword>
<dbReference type="InterPro" id="IPR001810">
    <property type="entry name" value="F-box_dom"/>
</dbReference>
<evidence type="ECO:0000313" key="3">
    <source>
        <dbReference type="Proteomes" id="UP001362999"/>
    </source>
</evidence>
<comment type="caution">
    <text evidence="2">The sequence shown here is derived from an EMBL/GenBank/DDBJ whole genome shotgun (WGS) entry which is preliminary data.</text>
</comment>
<evidence type="ECO:0000313" key="2">
    <source>
        <dbReference type="EMBL" id="KAK7031749.1"/>
    </source>
</evidence>
<dbReference type="Proteomes" id="UP001362999">
    <property type="component" value="Unassembled WGS sequence"/>
</dbReference>
<sequence length="541" mass="61509">MGSSSKPTLYDRARAYYQNPSVVTLTRHEALVLTNEPPEDVDKPYILSVIAKADAELEEIDALLSKMSASAEMDSESERRKKTEDYRTSLLKWRTFNQAIFSPLRRIPPEILSEIFSHLAPPTKDMGFFVLMEQWDIGVTWFLSLVCRRWRAVALSMPSLWSLVVISATMPLSLVECQMKRARKLQIYFLEDSKRNFETRVDAFELLCRYSHLWEDLSIFGTTPDMLHLLESIRDRVSSLRRLWIHWGPEIRTETTVDCFDLAPCLVDFSVTNDNRFIPMTFPAHQLTRYQLNGPWSAHQHILTQATQLVEAHIDVSFDGEPWPAKNPEAIISLAHLRRVFVSDLEILDYLKLPVLEGLASQYASTEEDPWHPSEMLAFVGSFIDRSSCTLKRITIKGCPDPRTATGLVQQSSSITAFSVILTPNCEADVVNDLLTALSNSESSEAPLTAPRLRSLYFAYSHHDHFIIERLVAMLKSRRQAKDSELREVILVLPTGSESVAPDPAANSDLCMLREEGLDVTFIRGTAGTTARCDWTYWMCP</sequence>
<dbReference type="InterPro" id="IPR036047">
    <property type="entry name" value="F-box-like_dom_sf"/>
</dbReference>
<accession>A0AAW0BY61</accession>
<dbReference type="Pfam" id="PF12937">
    <property type="entry name" value="F-box-like"/>
    <property type="match status" value="1"/>
</dbReference>
<dbReference type="AlphaFoldDB" id="A0AAW0BY61"/>
<name>A0AAW0BY61_9AGAR</name>
<reference evidence="2 3" key="1">
    <citation type="journal article" date="2024" name="J Genomics">
        <title>Draft genome sequencing and assembly of Favolaschia claudopus CIRM-BRFM 2984 isolated from oak limbs.</title>
        <authorList>
            <person name="Navarro D."/>
            <person name="Drula E."/>
            <person name="Chaduli D."/>
            <person name="Cazenave R."/>
            <person name="Ahrendt S."/>
            <person name="Wang J."/>
            <person name="Lipzen A."/>
            <person name="Daum C."/>
            <person name="Barry K."/>
            <person name="Grigoriev I.V."/>
            <person name="Favel A."/>
            <person name="Rosso M.N."/>
            <person name="Martin F."/>
        </authorList>
    </citation>
    <scope>NUCLEOTIDE SEQUENCE [LARGE SCALE GENOMIC DNA]</scope>
    <source>
        <strain evidence="2 3">CIRM-BRFM 2984</strain>
    </source>
</reference>
<protein>
    <submittedName>
        <fullName evidence="2">F-box domain-containing protein</fullName>
    </submittedName>
</protein>
<dbReference type="Gene3D" id="1.20.1280.50">
    <property type="match status" value="1"/>
</dbReference>
<gene>
    <name evidence="2" type="ORF">R3P38DRAFT_827474</name>
</gene>
<evidence type="ECO:0000259" key="1">
    <source>
        <dbReference type="Pfam" id="PF12937"/>
    </source>
</evidence>
<dbReference type="SUPFAM" id="SSF81383">
    <property type="entry name" value="F-box domain"/>
    <property type="match status" value="1"/>
</dbReference>
<organism evidence="2 3">
    <name type="scientific">Favolaschia claudopus</name>
    <dbReference type="NCBI Taxonomy" id="2862362"/>
    <lineage>
        <taxon>Eukaryota</taxon>
        <taxon>Fungi</taxon>
        <taxon>Dikarya</taxon>
        <taxon>Basidiomycota</taxon>
        <taxon>Agaricomycotina</taxon>
        <taxon>Agaricomycetes</taxon>
        <taxon>Agaricomycetidae</taxon>
        <taxon>Agaricales</taxon>
        <taxon>Marasmiineae</taxon>
        <taxon>Mycenaceae</taxon>
        <taxon>Favolaschia</taxon>
    </lineage>
</organism>
<dbReference type="EMBL" id="JAWWNJ010000024">
    <property type="protein sequence ID" value="KAK7031749.1"/>
    <property type="molecule type" value="Genomic_DNA"/>
</dbReference>